<gene>
    <name evidence="2" type="ordered locus">Deipe_2175</name>
</gene>
<reference evidence="3" key="1">
    <citation type="submission" date="2012-03" db="EMBL/GenBank/DDBJ databases">
        <title>Complete sequence of chromosome of Deinococcus peraridilitoris DSM 19664.</title>
        <authorList>
            <person name="Lucas S."/>
            <person name="Copeland A."/>
            <person name="Lapidus A."/>
            <person name="Glavina del Rio T."/>
            <person name="Dalin E."/>
            <person name="Tice H."/>
            <person name="Bruce D."/>
            <person name="Goodwin L."/>
            <person name="Pitluck S."/>
            <person name="Peters L."/>
            <person name="Mikhailova N."/>
            <person name="Lu M."/>
            <person name="Kyrpides N."/>
            <person name="Mavromatis K."/>
            <person name="Ivanova N."/>
            <person name="Brettin T."/>
            <person name="Detter J.C."/>
            <person name="Han C."/>
            <person name="Larimer F."/>
            <person name="Land M."/>
            <person name="Hauser L."/>
            <person name="Markowitz V."/>
            <person name="Cheng J.-F."/>
            <person name="Hugenholtz P."/>
            <person name="Woyke T."/>
            <person name="Wu D."/>
            <person name="Pukall R."/>
            <person name="Steenblock K."/>
            <person name="Brambilla E."/>
            <person name="Klenk H.-P."/>
            <person name="Eisen J.A."/>
        </authorList>
    </citation>
    <scope>NUCLEOTIDE SEQUENCE [LARGE SCALE GENOMIC DNA]</scope>
    <source>
        <strain evidence="3">DSM 19664 / LMG 22246 / CIP 109416 / KR-200</strain>
    </source>
</reference>
<feature type="transmembrane region" description="Helical" evidence="1">
    <location>
        <begin position="49"/>
        <end position="70"/>
    </location>
</feature>
<sequence length="596" mass="64051">MSLVRDRAVVAGLVAILWGVASGAWRQLVWQDVREGLTDLSPFERATRLVLRGGFALLLVAVVLLLASNVTRSVGVLLPLGSAGLVPLPLLPVTLLLLSFSWAFVLTGALGSHPLLRVVLLGVYLSGALGRVGLASNLSGSTWEIVLAMVLTLLIPVFALLRWRRALRGAPEFTVMLLLVGLNYAFAQREAIAQWSNTGVPLGLTGLVLNVTELGDLVAVLLLLVGLDIATFTRSVSGWAQEIAETRFPRALALLAFMTLLVVLAVLNGRELLGWTSEWDAPRVVGTLALPLSVPLLAFAAHALVRRWSQTVLPDQEELTTQAQRTSLPLVMAVSAPLLAMIVLTALVSLLLGLGSFFGAGVVQWVQGFPQLLSWLADTTLGPWAALVTLASVLFARKAARQGQVAVALYLTTFAFLEVRALLFQDGWLLAPFVELPSAGVRCAWLALVAGAAVWLHRRRELDGPRVASLLGVTVGVLLLAQESFIENPFSPMFGAMGAAFIGFSLVWDALTSGAWTNQHSPAFPRLGRVFLYLGYVLLVAALVNWSVTTHDLALTERFTGEAALQGFNRFGKPLVYAAFVMTLVRTLQRQTPSGT</sequence>
<feature type="transmembrane region" description="Helical" evidence="1">
    <location>
        <begin position="436"/>
        <end position="456"/>
    </location>
</feature>
<feature type="transmembrane region" description="Helical" evidence="1">
    <location>
        <begin position="372"/>
        <end position="395"/>
    </location>
</feature>
<evidence type="ECO:0000313" key="3">
    <source>
        <dbReference type="Proteomes" id="UP000010467"/>
    </source>
</evidence>
<feature type="transmembrane region" description="Helical" evidence="1">
    <location>
        <begin position="207"/>
        <end position="230"/>
    </location>
</feature>
<protein>
    <submittedName>
        <fullName evidence="2">Uncharacterized protein</fullName>
    </submittedName>
</protein>
<feature type="transmembrane region" description="Helical" evidence="1">
    <location>
        <begin position="145"/>
        <end position="163"/>
    </location>
</feature>
<dbReference type="HOGENOM" id="CLU_457661_0_0_0"/>
<feature type="transmembrane region" description="Helical" evidence="1">
    <location>
        <begin position="170"/>
        <end position="187"/>
    </location>
</feature>
<proteinExistence type="predicted"/>
<feature type="transmembrane region" description="Helical" evidence="1">
    <location>
        <begin position="492"/>
        <end position="511"/>
    </location>
</feature>
<feature type="transmembrane region" description="Helical" evidence="1">
    <location>
        <begin position="407"/>
        <end position="424"/>
    </location>
</feature>
<dbReference type="OrthoDB" id="3734639at2"/>
<keyword evidence="1" id="KW-1133">Transmembrane helix</keyword>
<dbReference type="RefSeq" id="WP_015235964.1">
    <property type="nucleotide sequence ID" value="NC_019793.1"/>
</dbReference>
<feature type="transmembrane region" description="Helical" evidence="1">
    <location>
        <begin position="6"/>
        <end position="28"/>
    </location>
</feature>
<evidence type="ECO:0000256" key="1">
    <source>
        <dbReference type="SAM" id="Phobius"/>
    </source>
</evidence>
<dbReference type="EMBL" id="CP003382">
    <property type="protein sequence ID" value="AFZ67661.1"/>
    <property type="molecule type" value="Genomic_DNA"/>
</dbReference>
<feature type="transmembrane region" description="Helical" evidence="1">
    <location>
        <begin position="288"/>
        <end position="305"/>
    </location>
</feature>
<feature type="transmembrane region" description="Helical" evidence="1">
    <location>
        <begin position="326"/>
        <end position="352"/>
    </location>
</feature>
<keyword evidence="3" id="KW-1185">Reference proteome</keyword>
<name>L0A1G2_DEIPD</name>
<feature type="transmembrane region" description="Helical" evidence="1">
    <location>
        <begin position="90"/>
        <end position="111"/>
    </location>
</feature>
<dbReference type="KEGG" id="dpd:Deipe_2175"/>
<dbReference type="AlphaFoldDB" id="L0A1G2"/>
<feature type="transmembrane region" description="Helical" evidence="1">
    <location>
        <begin position="251"/>
        <end position="268"/>
    </location>
</feature>
<dbReference type="STRING" id="937777.Deipe_2175"/>
<organism evidence="2 3">
    <name type="scientific">Deinococcus peraridilitoris (strain DSM 19664 / LMG 22246 / CIP 109416 / KR-200)</name>
    <dbReference type="NCBI Taxonomy" id="937777"/>
    <lineage>
        <taxon>Bacteria</taxon>
        <taxon>Thermotogati</taxon>
        <taxon>Deinococcota</taxon>
        <taxon>Deinococci</taxon>
        <taxon>Deinococcales</taxon>
        <taxon>Deinococcaceae</taxon>
        <taxon>Deinococcus</taxon>
    </lineage>
</organism>
<keyword evidence="1" id="KW-0812">Transmembrane</keyword>
<feature type="transmembrane region" description="Helical" evidence="1">
    <location>
        <begin position="531"/>
        <end position="548"/>
    </location>
</feature>
<dbReference type="PATRIC" id="fig|937777.3.peg.2177"/>
<accession>L0A1G2</accession>
<evidence type="ECO:0000313" key="2">
    <source>
        <dbReference type="EMBL" id="AFZ67661.1"/>
    </source>
</evidence>
<feature type="transmembrane region" description="Helical" evidence="1">
    <location>
        <begin position="468"/>
        <end position="486"/>
    </location>
</feature>
<dbReference type="Proteomes" id="UP000010467">
    <property type="component" value="Chromosome"/>
</dbReference>
<keyword evidence="1" id="KW-0472">Membrane</keyword>